<dbReference type="SUPFAM" id="SSF55920">
    <property type="entry name" value="Creatinase/aminopeptidase"/>
    <property type="match status" value="1"/>
</dbReference>
<sequence>MTSIDRLRDYLEKNHLDAFFIQKTPNIRYISGFKGEDSALLVTLTHQYILTDPRYTEQASIEVSDYTIINWRALGHGAALQSVVAKEGLKGIGFEADQVVFEEYAGFKEAVKADLVPTKHIIETFREIKTPQEIQYLRNACDISCRALTRLLKEIKVGDTEKELGAKLALYMVEEGADPQPYGNIIISGANTSLLHGIPSSKSVEYGDLLLMDFGCQFNGYLSDMTRTVVVGKATEQQREVYEIEKQMLQDSLSVIKSGVKIKDVHEASLQAVKGTPYEKYIYANIGHGIGMYIHETPMLTAQNEGTLEAGHVVAVEPGIYIPGWGGIRIEDQILVTETGFENMISLPHELIEL</sequence>
<dbReference type="InterPro" id="IPR000994">
    <property type="entry name" value="Pept_M24"/>
</dbReference>
<dbReference type="Pfam" id="PF01321">
    <property type="entry name" value="Creatinase_N"/>
    <property type="match status" value="1"/>
</dbReference>
<dbReference type="GO" id="GO:0004177">
    <property type="term" value="F:aminopeptidase activity"/>
    <property type="evidence" value="ECO:0007669"/>
    <property type="project" value="UniProtKB-KW"/>
</dbReference>
<keyword evidence="4" id="KW-1185">Reference proteome</keyword>
<comment type="caution">
    <text evidence="3">The sequence shown here is derived from an EMBL/GenBank/DDBJ whole genome shotgun (WGS) entry which is preliminary data.</text>
</comment>
<dbReference type="Pfam" id="PF00557">
    <property type="entry name" value="Peptidase_M24"/>
    <property type="match status" value="1"/>
</dbReference>
<protein>
    <submittedName>
        <fullName evidence="3">Aminopeptidase P family protein</fullName>
    </submittedName>
</protein>
<keyword evidence="3" id="KW-0031">Aminopeptidase</keyword>
<evidence type="ECO:0000313" key="3">
    <source>
        <dbReference type="EMBL" id="MBO0477139.1"/>
    </source>
</evidence>
<feature type="domain" description="Peptidase M24" evidence="1">
    <location>
        <begin position="136"/>
        <end position="338"/>
    </location>
</feature>
<reference evidence="3 4" key="1">
    <citation type="submission" date="2021-03" db="EMBL/GenBank/DDBJ databases">
        <title>Enterococcal diversity collection.</title>
        <authorList>
            <person name="Gilmore M.S."/>
            <person name="Schwartzman J."/>
            <person name="Van Tyne D."/>
            <person name="Martin M."/>
            <person name="Earl A.M."/>
            <person name="Manson A.L."/>
            <person name="Straub T."/>
            <person name="Salamzade R."/>
            <person name="Saavedra J."/>
            <person name="Lebreton F."/>
            <person name="Prichula J."/>
            <person name="Schaufler K."/>
            <person name="Gaca A."/>
            <person name="Sgardioli B."/>
            <person name="Wagenaar J."/>
            <person name="Strong T."/>
        </authorList>
    </citation>
    <scope>NUCLEOTIDE SEQUENCE [LARGE SCALE GENOMIC DNA]</scope>
    <source>
        <strain evidence="3 4">DIV0080</strain>
    </source>
</reference>
<evidence type="ECO:0000313" key="4">
    <source>
        <dbReference type="Proteomes" id="UP000664857"/>
    </source>
</evidence>
<dbReference type="PRINTS" id="PR00599">
    <property type="entry name" value="MAPEPTIDASE"/>
</dbReference>
<dbReference type="EMBL" id="JAFLVX010000021">
    <property type="protein sequence ID" value="MBO0477139.1"/>
    <property type="molecule type" value="Genomic_DNA"/>
</dbReference>
<dbReference type="InterPro" id="IPR036005">
    <property type="entry name" value="Creatinase/aminopeptidase-like"/>
</dbReference>
<organism evidence="3 4">
    <name type="scientific">Candidatus Vagococcus giribetii</name>
    <dbReference type="NCBI Taxonomy" id="2230876"/>
    <lineage>
        <taxon>Bacteria</taxon>
        <taxon>Bacillati</taxon>
        <taxon>Bacillota</taxon>
        <taxon>Bacilli</taxon>
        <taxon>Lactobacillales</taxon>
        <taxon>Enterococcaceae</taxon>
        <taxon>Vagococcus</taxon>
    </lineage>
</organism>
<dbReference type="Gene3D" id="3.90.230.10">
    <property type="entry name" value="Creatinase/methionine aminopeptidase superfamily"/>
    <property type="match status" value="1"/>
</dbReference>
<gene>
    <name evidence="3" type="ORF">DOK76_08650</name>
</gene>
<dbReference type="InterPro" id="IPR001714">
    <property type="entry name" value="Pept_M24_MAP"/>
</dbReference>
<keyword evidence="3" id="KW-0378">Hydrolase</keyword>
<proteinExistence type="predicted"/>
<dbReference type="SUPFAM" id="SSF53092">
    <property type="entry name" value="Creatinase/prolidase N-terminal domain"/>
    <property type="match status" value="1"/>
</dbReference>
<dbReference type="Proteomes" id="UP000664857">
    <property type="component" value="Unassembled WGS sequence"/>
</dbReference>
<accession>A0ABS3HTV0</accession>
<dbReference type="InterPro" id="IPR029149">
    <property type="entry name" value="Creatin/AminoP/Spt16_N"/>
</dbReference>
<name>A0ABS3HTV0_9ENTE</name>
<dbReference type="RefSeq" id="WP_206966839.1">
    <property type="nucleotide sequence ID" value="NZ_JAFLVX010000021.1"/>
</dbReference>
<dbReference type="InterPro" id="IPR000587">
    <property type="entry name" value="Creatinase_N"/>
</dbReference>
<evidence type="ECO:0000259" key="1">
    <source>
        <dbReference type="Pfam" id="PF00557"/>
    </source>
</evidence>
<dbReference type="PANTHER" id="PTHR46112">
    <property type="entry name" value="AMINOPEPTIDASE"/>
    <property type="match status" value="1"/>
</dbReference>
<evidence type="ECO:0000259" key="2">
    <source>
        <dbReference type="Pfam" id="PF01321"/>
    </source>
</evidence>
<dbReference type="InterPro" id="IPR050659">
    <property type="entry name" value="Peptidase_M24B"/>
</dbReference>
<keyword evidence="3" id="KW-0645">Protease</keyword>
<dbReference type="PANTHER" id="PTHR46112:SF3">
    <property type="entry name" value="AMINOPEPTIDASE YPDF"/>
    <property type="match status" value="1"/>
</dbReference>
<dbReference type="Gene3D" id="3.40.350.10">
    <property type="entry name" value="Creatinase/prolidase N-terminal domain"/>
    <property type="match status" value="1"/>
</dbReference>
<feature type="domain" description="Creatinase N-terminal" evidence="2">
    <location>
        <begin position="4"/>
        <end position="128"/>
    </location>
</feature>